<dbReference type="EMBL" id="BNAG01000001">
    <property type="protein sequence ID" value="GHE57411.1"/>
    <property type="molecule type" value="Genomic_DNA"/>
</dbReference>
<reference evidence="2" key="1">
    <citation type="journal article" date="2019" name="Int. J. Syst. Evol. Microbiol.">
        <title>The Global Catalogue of Microorganisms (GCM) 10K type strain sequencing project: providing services to taxonomists for standard genome sequencing and annotation.</title>
        <authorList>
            <consortium name="The Broad Institute Genomics Platform"/>
            <consortium name="The Broad Institute Genome Sequencing Center for Infectious Disease"/>
            <person name="Wu L."/>
            <person name="Ma J."/>
        </authorList>
    </citation>
    <scope>NUCLEOTIDE SEQUENCE [LARGE SCALE GENOMIC DNA]</scope>
    <source>
        <strain evidence="2">CGMCC 1.15111</strain>
    </source>
</reference>
<evidence type="ECO:0000313" key="1">
    <source>
        <dbReference type="EMBL" id="GHE57411.1"/>
    </source>
</evidence>
<comment type="caution">
    <text evidence="1">The sequence shown here is derived from an EMBL/GenBank/DDBJ whole genome shotgun (WGS) entry which is preliminary data.</text>
</comment>
<protein>
    <recommendedName>
        <fullName evidence="3">Gingipain propeptide domain-containing protein</fullName>
    </recommendedName>
</protein>
<keyword evidence="2" id="KW-1185">Reference proteome</keyword>
<sequence length="118" mass="13222">MRKKATSMNKLKHTLVFLLGLFVAVFVVAQEVLEIPCEESNEKQEQAEGEDSQEVVYEYTCDALLPASGVHIEPFEAILIAEIGFEITEEPHPLVSVPLCNSPYYKTLFRQIISPNAP</sequence>
<proteinExistence type="predicted"/>
<dbReference type="Proteomes" id="UP000658258">
    <property type="component" value="Unassembled WGS sequence"/>
</dbReference>
<name>A0ABQ3I4U5_9BACT</name>
<evidence type="ECO:0000313" key="2">
    <source>
        <dbReference type="Proteomes" id="UP000658258"/>
    </source>
</evidence>
<evidence type="ECO:0008006" key="3">
    <source>
        <dbReference type="Google" id="ProtNLM"/>
    </source>
</evidence>
<organism evidence="1 2">
    <name type="scientific">Roseivirga thermotolerans</name>
    <dbReference type="NCBI Taxonomy" id="1758176"/>
    <lineage>
        <taxon>Bacteria</taxon>
        <taxon>Pseudomonadati</taxon>
        <taxon>Bacteroidota</taxon>
        <taxon>Cytophagia</taxon>
        <taxon>Cytophagales</taxon>
        <taxon>Roseivirgaceae</taxon>
        <taxon>Roseivirga</taxon>
    </lineage>
</organism>
<gene>
    <name evidence="1" type="ORF">GCM10011340_10580</name>
</gene>
<accession>A0ABQ3I4U5</accession>